<feature type="region of interest" description="Disordered" evidence="1">
    <location>
        <begin position="475"/>
        <end position="501"/>
    </location>
</feature>
<dbReference type="InterPro" id="IPR001849">
    <property type="entry name" value="PH_domain"/>
</dbReference>
<dbReference type="Pfam" id="PF02174">
    <property type="entry name" value="IRS"/>
    <property type="match status" value="1"/>
</dbReference>
<dbReference type="PROSITE" id="PS50003">
    <property type="entry name" value="PH_DOMAIN"/>
    <property type="match status" value="1"/>
</dbReference>
<reference evidence="5" key="1">
    <citation type="submission" date="2025-08" db="UniProtKB">
        <authorList>
            <consortium name="RefSeq"/>
        </authorList>
    </citation>
    <scope>IDENTIFICATION</scope>
    <source>
        <tissue evidence="5">Entire body</tissue>
    </source>
</reference>
<dbReference type="Gene3D" id="2.30.29.30">
    <property type="entry name" value="Pleckstrin-homology domain (PH domain)/Phosphotyrosine-binding domain (PTB)"/>
    <property type="match status" value="2"/>
</dbReference>
<dbReference type="KEGG" id="apln:108736174"/>
<sequence>MDQDLPVFSGILLLPPQGKLLIKKSWQQKFCVLYKASKFGIERLEIYDTVDDATASKNCSTRIITLENCVKIVQKSPTFITIITKTATYDFGTTTHASLREWLVALQSVAFRDDVSKISSIEEDNDLYCSSGEGIFHITLYPSEASQRCNLEPKPYMLVLTSTAIQLRNIDDDKLLFTWPYRYIRRYGYRSGKFTFEAGRKCESGEGTFHLLHSNQQEIFRCVATKMKSMKKLLSGESSPSLLDCVDHQFHAALSMEARSRSPLPPSPTTSTSIREIDSTNKSLNSFIEMSSESKSNRSFTGFTHIKSLKPRKPIQNIESSLSKKLEDYEPIDNYDKVEYRSDAWKTLGTDDVTHVEVVNDCDDLVECVPKIRPKAEIQMEPQTLPKASKIIQESPADLNENGDSYDRLNFFGSCSKLNVSKSGYKQLTAVTQVNHSNPQNNKNTSDDYDEVIPPIIESVRIADDSHLGYALIRKPPKEPPVDHQFHNDDPYAIISKPKQV</sequence>
<organism evidence="4 5">
    <name type="scientific">Agrilus planipennis</name>
    <name type="common">Emerald ash borer</name>
    <name type="synonym">Agrilus marcopoli</name>
    <dbReference type="NCBI Taxonomy" id="224129"/>
    <lineage>
        <taxon>Eukaryota</taxon>
        <taxon>Metazoa</taxon>
        <taxon>Ecdysozoa</taxon>
        <taxon>Arthropoda</taxon>
        <taxon>Hexapoda</taxon>
        <taxon>Insecta</taxon>
        <taxon>Pterygota</taxon>
        <taxon>Neoptera</taxon>
        <taxon>Endopterygota</taxon>
        <taxon>Coleoptera</taxon>
        <taxon>Polyphaga</taxon>
        <taxon>Elateriformia</taxon>
        <taxon>Buprestoidea</taxon>
        <taxon>Buprestidae</taxon>
        <taxon>Agrilinae</taxon>
        <taxon>Agrilus</taxon>
    </lineage>
</organism>
<evidence type="ECO:0000259" key="2">
    <source>
        <dbReference type="PROSITE" id="PS50003"/>
    </source>
</evidence>
<accession>A0A1W4WV36</accession>
<protein>
    <submittedName>
        <fullName evidence="5">Docking protein 2</fullName>
    </submittedName>
</protein>
<dbReference type="RefSeq" id="XP_018324003.1">
    <property type="nucleotide sequence ID" value="XM_018468501.2"/>
</dbReference>
<dbReference type="SUPFAM" id="SSF50729">
    <property type="entry name" value="PH domain-like"/>
    <property type="match status" value="2"/>
</dbReference>
<dbReference type="GO" id="GO:0005737">
    <property type="term" value="C:cytoplasm"/>
    <property type="evidence" value="ECO:0007669"/>
    <property type="project" value="TreeGrafter"/>
</dbReference>
<name>A0A1W4WV36_AGRPL</name>
<dbReference type="SMART" id="SM00310">
    <property type="entry name" value="PTBI"/>
    <property type="match status" value="1"/>
</dbReference>
<dbReference type="InterPro" id="IPR011993">
    <property type="entry name" value="PH-like_dom_sf"/>
</dbReference>
<evidence type="ECO:0000313" key="5">
    <source>
        <dbReference type="RefSeq" id="XP_018324003.1"/>
    </source>
</evidence>
<dbReference type="InterPro" id="IPR002404">
    <property type="entry name" value="IRS_PTB"/>
</dbReference>
<dbReference type="STRING" id="224129.A0A1W4WV36"/>
<feature type="domain" description="IRS-type PTB" evidence="3">
    <location>
        <begin position="132"/>
        <end position="237"/>
    </location>
</feature>
<dbReference type="GeneID" id="108736174"/>
<dbReference type="PANTHER" id="PTHR21258">
    <property type="entry name" value="DOCKING PROTEIN RELATED"/>
    <property type="match status" value="1"/>
</dbReference>
<evidence type="ECO:0000256" key="1">
    <source>
        <dbReference type="SAM" id="MobiDB-lite"/>
    </source>
</evidence>
<keyword evidence="4" id="KW-1185">Reference proteome</keyword>
<dbReference type="Proteomes" id="UP000192223">
    <property type="component" value="Unplaced"/>
</dbReference>
<dbReference type="PANTHER" id="PTHR21258:SF62">
    <property type="entry name" value="INSULIN RECEPTOR SUBSTRATE 1"/>
    <property type="match status" value="1"/>
</dbReference>
<dbReference type="PROSITE" id="PS51064">
    <property type="entry name" value="IRS_PTB"/>
    <property type="match status" value="1"/>
</dbReference>
<dbReference type="InParanoid" id="A0A1W4WV36"/>
<evidence type="ECO:0000259" key="3">
    <source>
        <dbReference type="PROSITE" id="PS51064"/>
    </source>
</evidence>
<dbReference type="OrthoDB" id="6243387at2759"/>
<feature type="domain" description="PH" evidence="2">
    <location>
        <begin position="5"/>
        <end position="111"/>
    </location>
</feature>
<dbReference type="GO" id="GO:0007265">
    <property type="term" value="P:Ras protein signal transduction"/>
    <property type="evidence" value="ECO:0007669"/>
    <property type="project" value="TreeGrafter"/>
</dbReference>
<feature type="compositionally biased region" description="Basic and acidic residues" evidence="1">
    <location>
        <begin position="476"/>
        <end position="490"/>
    </location>
</feature>
<proteinExistence type="predicted"/>
<dbReference type="CTD" id="31667"/>
<dbReference type="SMART" id="SM01244">
    <property type="entry name" value="IRS"/>
    <property type="match status" value="1"/>
</dbReference>
<gene>
    <name evidence="5" type="primary">LOC108736174</name>
</gene>
<dbReference type="InterPro" id="IPR050996">
    <property type="entry name" value="Docking_Protein_DOK"/>
</dbReference>
<dbReference type="SMART" id="SM00233">
    <property type="entry name" value="PH"/>
    <property type="match status" value="1"/>
</dbReference>
<feature type="region of interest" description="Disordered" evidence="1">
    <location>
        <begin position="257"/>
        <end position="276"/>
    </location>
</feature>
<dbReference type="AlphaFoldDB" id="A0A1W4WV36"/>
<dbReference type="GO" id="GO:0043410">
    <property type="term" value="P:positive regulation of MAPK cascade"/>
    <property type="evidence" value="ECO:0007669"/>
    <property type="project" value="TreeGrafter"/>
</dbReference>
<evidence type="ECO:0000313" key="4">
    <source>
        <dbReference type="Proteomes" id="UP000192223"/>
    </source>
</evidence>
<dbReference type="FunCoup" id="A0A1W4WV36">
    <property type="interactions" value="277"/>
</dbReference>
<dbReference type="GO" id="GO:0007169">
    <property type="term" value="P:cell surface receptor protein tyrosine kinase signaling pathway"/>
    <property type="evidence" value="ECO:0007669"/>
    <property type="project" value="TreeGrafter"/>
</dbReference>